<dbReference type="Proteomes" id="UP000284702">
    <property type="component" value="Unassembled WGS sequence"/>
</dbReference>
<dbReference type="InterPro" id="IPR011990">
    <property type="entry name" value="TPR-like_helical_dom_sf"/>
</dbReference>
<dbReference type="EMBL" id="MZMZ02003752">
    <property type="protein sequence ID" value="RQM20766.1"/>
    <property type="molecule type" value="Genomic_DNA"/>
</dbReference>
<dbReference type="VEuPathDB" id="FungiDB:H257_05082"/>
<evidence type="ECO:0000256" key="1">
    <source>
        <dbReference type="SAM" id="MobiDB-lite"/>
    </source>
</evidence>
<reference evidence="2" key="1">
    <citation type="submission" date="2018-07" db="EMBL/GenBank/DDBJ databases">
        <title>Annotation of Aphanomyces astaci genome assembly.</title>
        <authorList>
            <person name="Studholme D.J."/>
        </authorList>
    </citation>
    <scope>NUCLEOTIDE SEQUENCE [LARGE SCALE GENOMIC DNA]</scope>
    <source>
        <strain evidence="2">Pc</strain>
    </source>
</reference>
<feature type="compositionally biased region" description="Basic and acidic residues" evidence="1">
    <location>
        <begin position="20"/>
        <end position="31"/>
    </location>
</feature>
<accession>A0A3R7WAQ0</accession>
<feature type="compositionally biased region" description="Basic residues" evidence="1">
    <location>
        <begin position="8"/>
        <end position="19"/>
    </location>
</feature>
<keyword evidence="3" id="KW-1185">Reference proteome</keyword>
<evidence type="ECO:0000313" key="3">
    <source>
        <dbReference type="Proteomes" id="UP000284702"/>
    </source>
</evidence>
<organism evidence="2 3">
    <name type="scientific">Aphanomyces astaci</name>
    <name type="common">Crayfish plague agent</name>
    <dbReference type="NCBI Taxonomy" id="112090"/>
    <lineage>
        <taxon>Eukaryota</taxon>
        <taxon>Sar</taxon>
        <taxon>Stramenopiles</taxon>
        <taxon>Oomycota</taxon>
        <taxon>Saprolegniomycetes</taxon>
        <taxon>Saprolegniales</taxon>
        <taxon>Verrucalvaceae</taxon>
        <taxon>Aphanomyces</taxon>
    </lineage>
</organism>
<name>A0A3R7WAQ0_APHAT</name>
<sequence length="398" mass="44981">MKDISQRQKVRSARKGRSKKGAEIFHERRNESVQQTRDKKKQARKRLRMVQIQRHVDKKLDHLRAYPVDVVHVVKRPKGPLKPEEWKLRGAARPAALLARIANGECDVDGNEFKAPDPTKDFYEEMRGRFAEHNDTLEYLRLRKDLALATCAAGMMEAGIAHFEECIELDPTDAACARDGLVCALIDEGRADEARGLIDRYENVSPVLEYCRTIIEYVSWEVLEEDGSSEDVVQAAFTKAWDGNPFIGVFIAGLDAFNAVVEYVEDIKNPPKVDSSQHHDAEANWHPVFQAGCHFWQNAVTGECVADESMGCSPCPFHQPEVACEWNADDDEPDGDLAPFPPSFQFLDAAAARTNRQILMVMVAVTLFWLLFDDVAKAAKNKHINKSVHHVVMRKSER</sequence>
<comment type="caution">
    <text evidence="2">The sequence shown here is derived from an EMBL/GenBank/DDBJ whole genome shotgun (WGS) entry which is preliminary data.</text>
</comment>
<dbReference type="SUPFAM" id="SSF48452">
    <property type="entry name" value="TPR-like"/>
    <property type="match status" value="1"/>
</dbReference>
<proteinExistence type="predicted"/>
<gene>
    <name evidence="2" type="ORF">B5M09_003380</name>
</gene>
<dbReference type="AlphaFoldDB" id="A0A3R7WAQ0"/>
<protein>
    <submittedName>
        <fullName evidence="2">Uncharacterized protein</fullName>
    </submittedName>
</protein>
<feature type="region of interest" description="Disordered" evidence="1">
    <location>
        <begin position="1"/>
        <end position="43"/>
    </location>
</feature>
<evidence type="ECO:0000313" key="2">
    <source>
        <dbReference type="EMBL" id="RQM20766.1"/>
    </source>
</evidence>